<protein>
    <submittedName>
        <fullName evidence="2">Uncharacterized protein</fullName>
    </submittedName>
</protein>
<dbReference type="EMBL" id="JAEPRA010000011">
    <property type="protein sequence ID" value="KAG2178598.1"/>
    <property type="molecule type" value="Genomic_DNA"/>
</dbReference>
<dbReference type="Proteomes" id="UP000612746">
    <property type="component" value="Unassembled WGS sequence"/>
</dbReference>
<name>A0A8H7UG31_9FUNG</name>
<accession>A0A8H7UG31</accession>
<keyword evidence="3" id="KW-1185">Reference proteome</keyword>
<proteinExistence type="predicted"/>
<feature type="region of interest" description="Disordered" evidence="1">
    <location>
        <begin position="1"/>
        <end position="27"/>
    </location>
</feature>
<evidence type="ECO:0000313" key="3">
    <source>
        <dbReference type="Proteomes" id="UP000612746"/>
    </source>
</evidence>
<feature type="compositionally biased region" description="Basic and acidic residues" evidence="1">
    <location>
        <begin position="1"/>
        <end position="26"/>
    </location>
</feature>
<comment type="caution">
    <text evidence="2">The sequence shown here is derived from an EMBL/GenBank/DDBJ whole genome shotgun (WGS) entry which is preliminary data.</text>
</comment>
<evidence type="ECO:0000256" key="1">
    <source>
        <dbReference type="SAM" id="MobiDB-lite"/>
    </source>
</evidence>
<dbReference type="OrthoDB" id="2392324at2759"/>
<gene>
    <name evidence="2" type="ORF">INT44_001751</name>
</gene>
<organism evidence="2 3">
    <name type="scientific">Umbelopsis vinacea</name>
    <dbReference type="NCBI Taxonomy" id="44442"/>
    <lineage>
        <taxon>Eukaryota</taxon>
        <taxon>Fungi</taxon>
        <taxon>Fungi incertae sedis</taxon>
        <taxon>Mucoromycota</taxon>
        <taxon>Mucoromycotina</taxon>
        <taxon>Umbelopsidomycetes</taxon>
        <taxon>Umbelopsidales</taxon>
        <taxon>Umbelopsidaceae</taxon>
        <taxon>Umbelopsis</taxon>
    </lineage>
</organism>
<evidence type="ECO:0000313" key="2">
    <source>
        <dbReference type="EMBL" id="KAG2178598.1"/>
    </source>
</evidence>
<reference evidence="2" key="1">
    <citation type="submission" date="2020-12" db="EMBL/GenBank/DDBJ databases">
        <title>Metabolic potential, ecology and presence of endohyphal bacteria is reflected in genomic diversity of Mucoromycotina.</title>
        <authorList>
            <person name="Muszewska A."/>
            <person name="Okrasinska A."/>
            <person name="Steczkiewicz K."/>
            <person name="Drgas O."/>
            <person name="Orlowska M."/>
            <person name="Perlinska-Lenart U."/>
            <person name="Aleksandrzak-Piekarczyk T."/>
            <person name="Szatraj K."/>
            <person name="Zielenkiewicz U."/>
            <person name="Pilsyk S."/>
            <person name="Malc E."/>
            <person name="Mieczkowski P."/>
            <person name="Kruszewska J.S."/>
            <person name="Biernat P."/>
            <person name="Pawlowska J."/>
        </authorList>
    </citation>
    <scope>NUCLEOTIDE SEQUENCE</scope>
    <source>
        <strain evidence="2">WA0000051536</strain>
    </source>
</reference>
<dbReference type="AlphaFoldDB" id="A0A8H7UG31"/>
<sequence>MVTVVDEHSSEWEKAPLRASSERDGRLGTATTAAPKLSMRLPTFLLLIFATFLIGRMTVQCSRSCSSVEVGGNDAILKGKCKVWIQHRSHADAKRLTLGCEKTWAMVKPVIKESLKMPTEHHPAGNLILLHPVHGKVDLQLPVGSPRFQSQIKKPLFAFSDDPETRILLKQRTSIPVKLTTELCFRRDQKSDDPYVILYRILSNHFTKEDVNSMRRSLCQSSFEVSSWQESPSHHDRLASAYSFVFKRRG</sequence>